<feature type="signal peptide" evidence="1">
    <location>
        <begin position="1"/>
        <end position="24"/>
    </location>
</feature>
<feature type="chain" id="PRO_5008095551" description="Defensin-like protein" evidence="1">
    <location>
        <begin position="25"/>
        <end position="81"/>
    </location>
</feature>
<evidence type="ECO:0000313" key="2">
    <source>
        <dbReference type="EMBL" id="OAP11301.1"/>
    </source>
</evidence>
<keyword evidence="1" id="KW-0732">Signal</keyword>
<organism evidence="2 3">
    <name type="scientific">Arabidopsis thaliana</name>
    <name type="common">Mouse-ear cress</name>
    <dbReference type="NCBI Taxonomy" id="3702"/>
    <lineage>
        <taxon>Eukaryota</taxon>
        <taxon>Viridiplantae</taxon>
        <taxon>Streptophyta</taxon>
        <taxon>Embryophyta</taxon>
        <taxon>Tracheophyta</taxon>
        <taxon>Spermatophyta</taxon>
        <taxon>Magnoliopsida</taxon>
        <taxon>eudicotyledons</taxon>
        <taxon>Gunneridae</taxon>
        <taxon>Pentapetalae</taxon>
        <taxon>rosids</taxon>
        <taxon>malvids</taxon>
        <taxon>Brassicales</taxon>
        <taxon>Brassicaceae</taxon>
        <taxon>Camelineae</taxon>
        <taxon>Arabidopsis</taxon>
    </lineage>
</organism>
<name>A0A178W0S2_ARATH</name>
<dbReference type="AlphaFoldDB" id="A0A178W0S2"/>
<evidence type="ECO:0008006" key="4">
    <source>
        <dbReference type="Google" id="ProtNLM"/>
    </source>
</evidence>
<reference evidence="3" key="1">
    <citation type="journal article" date="2016" name="Proc. Natl. Acad. Sci. U.S.A.">
        <title>Chromosome-level assembly of Arabidopsis thaliana Ler reveals the extent of translocation and inversion polymorphisms.</title>
        <authorList>
            <person name="Zapata L."/>
            <person name="Ding J."/>
            <person name="Willing E.M."/>
            <person name="Hartwig B."/>
            <person name="Bezdan D."/>
            <person name="Jiao W.B."/>
            <person name="Patel V."/>
            <person name="Velikkakam James G."/>
            <person name="Koornneef M."/>
            <person name="Ossowski S."/>
            <person name="Schneeberger K."/>
        </authorList>
    </citation>
    <scope>NUCLEOTIDE SEQUENCE [LARGE SCALE GENOMIC DNA]</scope>
    <source>
        <strain evidence="3">cv. Landsberg erecta</strain>
    </source>
</reference>
<gene>
    <name evidence="2" type="ordered locus">AXX17_At2g11430</name>
</gene>
<dbReference type="EMBL" id="LUHQ01000002">
    <property type="protein sequence ID" value="OAP11301.1"/>
    <property type="molecule type" value="Genomic_DNA"/>
</dbReference>
<comment type="caution">
    <text evidence="2">The sequence shown here is derived from an EMBL/GenBank/DDBJ whole genome shotgun (WGS) entry which is preliminary data.</text>
</comment>
<evidence type="ECO:0000256" key="1">
    <source>
        <dbReference type="SAM" id="SignalP"/>
    </source>
</evidence>
<dbReference type="Proteomes" id="UP000078284">
    <property type="component" value="Chromosome 2"/>
</dbReference>
<sequence length="81" mass="9088">MAKEMVTLAFIFAIVFSVFSPTIGSYMCQHENGGVPCDNCKAYCRKSYVGPDDYGRCVGLYGFRTCTCYYECSNWPSSFLS</sequence>
<protein>
    <recommendedName>
        <fullName evidence="4">Defensin-like protein</fullName>
    </recommendedName>
</protein>
<accession>A0A178W0S2</accession>
<proteinExistence type="predicted"/>
<evidence type="ECO:0000313" key="3">
    <source>
        <dbReference type="Proteomes" id="UP000078284"/>
    </source>
</evidence>